<dbReference type="OrthoDB" id="851888at2759"/>
<gene>
    <name evidence="4" type="ORF">H5410_001155</name>
</gene>
<dbReference type="SUPFAM" id="SSF57756">
    <property type="entry name" value="Retrovirus zinc finger-like domains"/>
    <property type="match status" value="1"/>
</dbReference>
<feature type="compositionally biased region" description="Polar residues" evidence="2">
    <location>
        <begin position="260"/>
        <end position="282"/>
    </location>
</feature>
<comment type="caution">
    <text evidence="4">The sequence shown here is derived from an EMBL/GenBank/DDBJ whole genome shotgun (WGS) entry which is preliminary data.</text>
</comment>
<dbReference type="Proteomes" id="UP000824120">
    <property type="component" value="Chromosome 1"/>
</dbReference>
<feature type="region of interest" description="Disordered" evidence="2">
    <location>
        <begin position="225"/>
        <end position="289"/>
    </location>
</feature>
<evidence type="ECO:0000259" key="3">
    <source>
        <dbReference type="PROSITE" id="PS50158"/>
    </source>
</evidence>
<keyword evidence="1" id="KW-0862">Zinc</keyword>
<dbReference type="Gene3D" id="4.10.60.10">
    <property type="entry name" value="Zinc finger, CCHC-type"/>
    <property type="match status" value="1"/>
</dbReference>
<reference evidence="4 5" key="1">
    <citation type="submission" date="2020-09" db="EMBL/GenBank/DDBJ databases">
        <title>De no assembly of potato wild relative species, Solanum commersonii.</title>
        <authorList>
            <person name="Cho K."/>
        </authorList>
    </citation>
    <scope>NUCLEOTIDE SEQUENCE [LARGE SCALE GENOMIC DNA]</scope>
    <source>
        <strain evidence="4">LZ3.2</strain>
        <tissue evidence="4">Leaf</tissue>
    </source>
</reference>
<feature type="compositionally biased region" description="Basic and acidic residues" evidence="2">
    <location>
        <begin position="225"/>
        <end position="244"/>
    </location>
</feature>
<protein>
    <recommendedName>
        <fullName evidence="3">CCHC-type domain-containing protein</fullName>
    </recommendedName>
</protein>
<dbReference type="GO" id="GO:0008270">
    <property type="term" value="F:zinc ion binding"/>
    <property type="evidence" value="ECO:0007669"/>
    <property type="project" value="UniProtKB-KW"/>
</dbReference>
<organism evidence="4 5">
    <name type="scientific">Solanum commersonii</name>
    <name type="common">Commerson's wild potato</name>
    <name type="synonym">Commerson's nightshade</name>
    <dbReference type="NCBI Taxonomy" id="4109"/>
    <lineage>
        <taxon>Eukaryota</taxon>
        <taxon>Viridiplantae</taxon>
        <taxon>Streptophyta</taxon>
        <taxon>Embryophyta</taxon>
        <taxon>Tracheophyta</taxon>
        <taxon>Spermatophyta</taxon>
        <taxon>Magnoliopsida</taxon>
        <taxon>eudicotyledons</taxon>
        <taxon>Gunneridae</taxon>
        <taxon>Pentapetalae</taxon>
        <taxon>asterids</taxon>
        <taxon>lamiids</taxon>
        <taxon>Solanales</taxon>
        <taxon>Solanaceae</taxon>
        <taxon>Solanoideae</taxon>
        <taxon>Solaneae</taxon>
        <taxon>Solanum</taxon>
    </lineage>
</organism>
<dbReference type="Pfam" id="PF08268">
    <property type="entry name" value="FBA_3"/>
    <property type="match status" value="1"/>
</dbReference>
<proteinExistence type="predicted"/>
<dbReference type="EMBL" id="JACXVP010000001">
    <property type="protein sequence ID" value="KAG5629438.1"/>
    <property type="molecule type" value="Genomic_DNA"/>
</dbReference>
<dbReference type="PROSITE" id="PS50158">
    <property type="entry name" value="ZF_CCHC"/>
    <property type="match status" value="1"/>
</dbReference>
<evidence type="ECO:0000256" key="2">
    <source>
        <dbReference type="SAM" id="MobiDB-lite"/>
    </source>
</evidence>
<evidence type="ECO:0000313" key="5">
    <source>
        <dbReference type="Proteomes" id="UP000824120"/>
    </source>
</evidence>
<keyword evidence="1" id="KW-0479">Metal-binding</keyword>
<name>A0A9J6AY48_SOLCO</name>
<dbReference type="PANTHER" id="PTHR31111">
    <property type="entry name" value="BNAA05G37150D PROTEIN-RELATED"/>
    <property type="match status" value="1"/>
</dbReference>
<accession>A0A9J6AY48</accession>
<keyword evidence="5" id="KW-1185">Reference proteome</keyword>
<dbReference type="GO" id="GO:0003676">
    <property type="term" value="F:nucleic acid binding"/>
    <property type="evidence" value="ECO:0007669"/>
    <property type="project" value="InterPro"/>
</dbReference>
<dbReference type="Pfam" id="PF00098">
    <property type="entry name" value="zf-CCHC"/>
    <property type="match status" value="1"/>
</dbReference>
<dbReference type="AlphaFoldDB" id="A0A9J6AY48"/>
<evidence type="ECO:0000256" key="1">
    <source>
        <dbReference type="PROSITE-ProRule" id="PRU00047"/>
    </source>
</evidence>
<keyword evidence="1" id="KW-0863">Zinc-finger</keyword>
<dbReference type="SMART" id="SM00343">
    <property type="entry name" value="ZnF_C2HC"/>
    <property type="match status" value="1"/>
</dbReference>
<dbReference type="InterPro" id="IPR036875">
    <property type="entry name" value="Znf_CCHC_sf"/>
</dbReference>
<feature type="domain" description="CCHC-type" evidence="3">
    <location>
        <begin position="308"/>
        <end position="323"/>
    </location>
</feature>
<dbReference type="PANTHER" id="PTHR31111:SF139">
    <property type="entry name" value="F-BOX ASSOCIATED DOMAIN-CONTAINING PROTEIN"/>
    <property type="match status" value="1"/>
</dbReference>
<sequence length="327" mass="37862">MVYFVFGTIFYATCFDFRSQYKRRSFLLHPNKVISFGDYLLGFEPQENKYKVFLSETQRGETQSIFSSLPYGKPSICINGVIHQFVRAHKCAIAAFDVKFEKLEIITLWNESYWVCAYQLIEVKGKLAVVDHHRKRRIIQFPSKWNYRVPGPISSCTSRDGKIVFICNFKSGALCWCYDVIAMRRRWRKLEIKVKQRRQGNDANRDMDIARLMIQVQQVEEDKLKDREDFKNKKAKTSENEFRQQKSSANGAPAPENKSEYNSQNSQSFTAKPAYSQGSMAQKGSKPPAWAKYGRNHSGICCEGFTSCFKCGQNGHFMRKCPENMQG</sequence>
<dbReference type="InterPro" id="IPR001878">
    <property type="entry name" value="Znf_CCHC"/>
</dbReference>
<evidence type="ECO:0000313" key="4">
    <source>
        <dbReference type="EMBL" id="KAG5629438.1"/>
    </source>
</evidence>
<dbReference type="InterPro" id="IPR013187">
    <property type="entry name" value="F-box-assoc_dom_typ3"/>
</dbReference>